<keyword evidence="3" id="KW-1185">Reference proteome</keyword>
<dbReference type="GO" id="GO:0004526">
    <property type="term" value="F:ribonuclease P activity"/>
    <property type="evidence" value="ECO:0007669"/>
    <property type="project" value="TreeGrafter"/>
</dbReference>
<dbReference type="Proteomes" id="UP000092666">
    <property type="component" value="Unassembled WGS sequence"/>
</dbReference>
<reference evidence="3" key="2">
    <citation type="submission" date="2013-12" db="EMBL/GenBank/DDBJ databases">
        <title>Evolution of pathogenesis and genome organization in the Tremellales.</title>
        <authorList>
            <person name="Cuomo C."/>
            <person name="Litvintseva A."/>
            <person name="Heitman J."/>
            <person name="Chen Y."/>
            <person name="Sun S."/>
            <person name="Springer D."/>
            <person name="Dromer F."/>
            <person name="Young S."/>
            <person name="Zeng Q."/>
            <person name="Chapman S."/>
            <person name="Gujja S."/>
            <person name="Saif S."/>
            <person name="Birren B."/>
        </authorList>
    </citation>
    <scope>NUCLEOTIDE SEQUENCE [LARGE SCALE GENOMIC DNA]</scope>
    <source>
        <strain evidence="3">BCC8398</strain>
    </source>
</reference>
<feature type="region of interest" description="Disordered" evidence="1">
    <location>
        <begin position="1"/>
        <end position="53"/>
    </location>
</feature>
<feature type="compositionally biased region" description="Basic residues" evidence="1">
    <location>
        <begin position="105"/>
        <end position="117"/>
    </location>
</feature>
<dbReference type="GO" id="GO:0000172">
    <property type="term" value="C:ribonuclease MRP complex"/>
    <property type="evidence" value="ECO:0007669"/>
    <property type="project" value="TreeGrafter"/>
</dbReference>
<evidence type="ECO:0000313" key="2">
    <source>
        <dbReference type="EMBL" id="OCF34958.1"/>
    </source>
</evidence>
<feature type="compositionally biased region" description="Basic and acidic residues" evidence="1">
    <location>
        <begin position="118"/>
        <end position="140"/>
    </location>
</feature>
<feature type="compositionally biased region" description="Low complexity" evidence="1">
    <location>
        <begin position="289"/>
        <end position="300"/>
    </location>
</feature>
<feature type="region of interest" description="Disordered" evidence="1">
    <location>
        <begin position="431"/>
        <end position="536"/>
    </location>
</feature>
<dbReference type="STRING" id="1296120.A0A1B9GVA3"/>
<dbReference type="InterPro" id="IPR013241">
    <property type="entry name" value="RNase_P_Pop3"/>
</dbReference>
<feature type="compositionally biased region" description="Basic and acidic residues" evidence="1">
    <location>
        <begin position="507"/>
        <end position="536"/>
    </location>
</feature>
<organism evidence="2 3">
    <name type="scientific">Kwoniella heveanensis BCC8398</name>
    <dbReference type="NCBI Taxonomy" id="1296120"/>
    <lineage>
        <taxon>Eukaryota</taxon>
        <taxon>Fungi</taxon>
        <taxon>Dikarya</taxon>
        <taxon>Basidiomycota</taxon>
        <taxon>Agaricomycotina</taxon>
        <taxon>Tremellomycetes</taxon>
        <taxon>Tremellales</taxon>
        <taxon>Cryptococcaceae</taxon>
        <taxon>Kwoniella</taxon>
    </lineage>
</organism>
<dbReference type="OrthoDB" id="20109at2759"/>
<dbReference type="PANTHER" id="PTHR28272">
    <property type="entry name" value="RIBONUCLEASES P/MRP PROTEIN SUBUNIT POP3"/>
    <property type="match status" value="1"/>
</dbReference>
<dbReference type="GO" id="GO:0034965">
    <property type="term" value="P:intronic box C/D snoRNA processing"/>
    <property type="evidence" value="ECO:0007669"/>
    <property type="project" value="TreeGrafter"/>
</dbReference>
<dbReference type="GO" id="GO:0008033">
    <property type="term" value="P:tRNA processing"/>
    <property type="evidence" value="ECO:0007669"/>
    <property type="project" value="InterPro"/>
</dbReference>
<feature type="compositionally biased region" description="Polar residues" evidence="1">
    <location>
        <begin position="182"/>
        <end position="192"/>
    </location>
</feature>
<dbReference type="GO" id="GO:0006364">
    <property type="term" value="P:rRNA processing"/>
    <property type="evidence" value="ECO:0007669"/>
    <property type="project" value="InterPro"/>
</dbReference>
<dbReference type="GO" id="GO:0000171">
    <property type="term" value="F:ribonuclease MRP activity"/>
    <property type="evidence" value="ECO:0007669"/>
    <property type="project" value="TreeGrafter"/>
</dbReference>
<name>A0A1B9GVA3_9TREE</name>
<feature type="compositionally biased region" description="Pro residues" evidence="1">
    <location>
        <begin position="468"/>
        <end position="478"/>
    </location>
</feature>
<proteinExistence type="predicted"/>
<dbReference type="EMBL" id="KV700123">
    <property type="protein sequence ID" value="OCF34958.1"/>
    <property type="molecule type" value="Genomic_DNA"/>
</dbReference>
<evidence type="ECO:0000313" key="3">
    <source>
        <dbReference type="Proteomes" id="UP000092666"/>
    </source>
</evidence>
<accession>A0A1B9GVA3</accession>
<dbReference type="GO" id="GO:0005829">
    <property type="term" value="C:cytosol"/>
    <property type="evidence" value="ECO:0007669"/>
    <property type="project" value="TreeGrafter"/>
</dbReference>
<evidence type="ECO:0000256" key="1">
    <source>
        <dbReference type="SAM" id="MobiDB-lite"/>
    </source>
</evidence>
<gene>
    <name evidence="2" type="ORF">I316_03505</name>
</gene>
<dbReference type="GO" id="GO:0005655">
    <property type="term" value="C:nucleolar ribonuclease P complex"/>
    <property type="evidence" value="ECO:0007669"/>
    <property type="project" value="TreeGrafter"/>
</dbReference>
<protein>
    <submittedName>
        <fullName evidence="2">Uncharacterized protein</fullName>
    </submittedName>
</protein>
<dbReference type="AlphaFoldDB" id="A0A1B9GVA3"/>
<feature type="region of interest" description="Disordered" evidence="1">
    <location>
        <begin position="245"/>
        <end position="301"/>
    </location>
</feature>
<feature type="compositionally biased region" description="Polar residues" evidence="1">
    <location>
        <begin position="431"/>
        <end position="456"/>
    </location>
</feature>
<dbReference type="PANTHER" id="PTHR28272:SF1">
    <property type="entry name" value="RIBONUCLEASES P_MRP PROTEIN SUBUNIT POP3"/>
    <property type="match status" value="1"/>
</dbReference>
<reference evidence="2 3" key="1">
    <citation type="submission" date="2013-07" db="EMBL/GenBank/DDBJ databases">
        <title>The Genome Sequence of Cryptococcus heveanensis BCC8398.</title>
        <authorList>
            <consortium name="The Broad Institute Genome Sequencing Platform"/>
            <person name="Cuomo C."/>
            <person name="Litvintseva A."/>
            <person name="Chen Y."/>
            <person name="Heitman J."/>
            <person name="Sun S."/>
            <person name="Springer D."/>
            <person name="Dromer F."/>
            <person name="Young S.K."/>
            <person name="Zeng Q."/>
            <person name="Gargeya S."/>
            <person name="Fitzgerald M."/>
            <person name="Abouelleil A."/>
            <person name="Alvarado L."/>
            <person name="Berlin A.M."/>
            <person name="Chapman S.B."/>
            <person name="Dewar J."/>
            <person name="Goldberg J."/>
            <person name="Griggs A."/>
            <person name="Gujja S."/>
            <person name="Hansen M."/>
            <person name="Howarth C."/>
            <person name="Imamovic A."/>
            <person name="Larimer J."/>
            <person name="McCowan C."/>
            <person name="Murphy C."/>
            <person name="Pearson M."/>
            <person name="Priest M."/>
            <person name="Roberts A."/>
            <person name="Saif S."/>
            <person name="Shea T."/>
            <person name="Sykes S."/>
            <person name="Wortman J."/>
            <person name="Nusbaum C."/>
            <person name="Birren B."/>
        </authorList>
    </citation>
    <scope>NUCLEOTIDE SEQUENCE [LARGE SCALE GENOMIC DNA]</scope>
    <source>
        <strain evidence="2 3">BCC8398</strain>
    </source>
</reference>
<sequence length="536" mass="58243">MASNGAGTSAAGPSKNRKPAAIAQVHDVSKTIRGQTKKDKAAAQSRAEMGDRAGMSKDVVKAVLASPLTVAWPNIPRHLQTATLHALKELVPNEVADYHVSRARCHQKEKRVRRRQLRKDVKDEGSRLTDENSESVKAEVAEDGDVPSGDQAVTGEKRKSSELSSSGQPAWKKKARTAGHATITNPDEPTQAQEKRPIKPVILSHLVLGINEVIKSLETQIDQLKFQLMIMGDALSGRWVVKTSKSSSDIKTSGKGKDTSHLLPTAPRSPSPELGSEAKSGDLSDTNNPAPIIDASSPKSSIPPSPIEFVVVPLLSVNPPFLVSPIPQYCATYNALVYQHQQLARICRTRLKRDELDEVVGKEREECRVVPLGAVELEMAQLVGLRRLACLGVRSSHPDIDIVRKLLPKSVLHSPRHALTLPIPSSSLNVYTSATRSKPSSKATSKQPGKTSSSAPRSAPRNKQPAHLPAPPPPPALPVPDVHYADLHIKGIQTKMPVDNAARKAKRLDEVRRKRVEAKMRKKEAQRSGKAQRSDT</sequence>
<feature type="region of interest" description="Disordered" evidence="1">
    <location>
        <begin position="105"/>
        <end position="196"/>
    </location>
</feature>